<comment type="similarity">
    <text evidence="3">Belongs to the PPP1R15 family.</text>
</comment>
<evidence type="ECO:0000256" key="14">
    <source>
        <dbReference type="ARBA" id="ARBA00040008"/>
    </source>
</evidence>
<evidence type="ECO:0000256" key="2">
    <source>
        <dbReference type="ARBA" id="ARBA00004570"/>
    </source>
</evidence>
<evidence type="ECO:0000256" key="15">
    <source>
        <dbReference type="ARBA" id="ARBA00042438"/>
    </source>
</evidence>
<keyword evidence="4" id="KW-0597">Phosphoprotein</keyword>
<dbReference type="PANTHER" id="PTHR16489:SF14">
    <property type="entry name" value="PROTEIN PHOSPHATASE 1 REGULATORY SUBUNIT 15A"/>
    <property type="match status" value="1"/>
</dbReference>
<dbReference type="Proteomes" id="UP000228934">
    <property type="component" value="Unassembled WGS sequence"/>
</dbReference>
<evidence type="ECO:0000259" key="18">
    <source>
        <dbReference type="Pfam" id="PF10488"/>
    </source>
</evidence>
<dbReference type="OrthoDB" id="5976067at2759"/>
<sequence>MIHWNRGTAVQIDTIKDHPEMQLIIGQLGTDMVVLTMAARITQSIFTLVRNLLHRRPLGWKIIPKDWKSKAFQAVLWMCWNIIDVLLAVEVTNVLIYKNMSKQSTHTGQSMNTISIKCHWGCKAELNKQNMVPEKELPSPRMEILQRNSYMEEDCDHKGFSDMDVMVSKETLLPSCTNPFILSMIYVPSEDGESSPPSDKSDLSEGEFDGDSLPPCEETSLSESEDEETERDSSVEDSSVDSGMQESWTLKSKEDTDESEESDWSDEENDSWDEASDTDCSRDDELWASFCRNDDPYNPFSFAKPTRSPKSPSIAEHGGCQTLKCTMKPVLSSSKCSYTCASQKDESESFEVKQNENPGVKKVRFSSNVTVHRMVTWSYAYRMSRKGPWEEYARDHCRFQKRIAEAEAAIGFCLQPDHREKIWAARHYKEDGDLSC</sequence>
<evidence type="ECO:0000256" key="10">
    <source>
        <dbReference type="ARBA" id="ARBA00022845"/>
    </source>
</evidence>
<dbReference type="GO" id="GO:0006915">
    <property type="term" value="P:apoptotic process"/>
    <property type="evidence" value="ECO:0007669"/>
    <property type="project" value="UniProtKB-KW"/>
</dbReference>
<evidence type="ECO:0000256" key="1">
    <source>
        <dbReference type="ARBA" id="ARBA00004397"/>
    </source>
</evidence>
<keyword evidence="10" id="KW-0810">Translation regulation</keyword>
<keyword evidence="7" id="KW-1000">Mitochondrion outer membrane</keyword>
<keyword evidence="13" id="KW-0472">Membrane</keyword>
<keyword evidence="9" id="KW-0832">Ubl conjugation</keyword>
<feature type="region of interest" description="Disordered" evidence="17">
    <location>
        <begin position="188"/>
        <end position="279"/>
    </location>
</feature>
<evidence type="ECO:0000256" key="16">
    <source>
        <dbReference type="ARBA" id="ARBA00047011"/>
    </source>
</evidence>
<name>A0A2G9P657_AQUCT</name>
<dbReference type="GO" id="GO:0000164">
    <property type="term" value="C:protein phosphatase type 1 complex"/>
    <property type="evidence" value="ECO:0007669"/>
    <property type="project" value="TreeGrafter"/>
</dbReference>
<evidence type="ECO:0000256" key="9">
    <source>
        <dbReference type="ARBA" id="ARBA00022843"/>
    </source>
</evidence>
<dbReference type="GO" id="GO:0006417">
    <property type="term" value="P:regulation of translation"/>
    <property type="evidence" value="ECO:0007669"/>
    <property type="project" value="UniProtKB-KW"/>
</dbReference>
<protein>
    <recommendedName>
        <fullName evidence="14">Protein phosphatase 1 regulatory subunit 15A</fullName>
    </recommendedName>
    <alternativeName>
        <fullName evidence="15">Growth arrest and DNA damage-inducible protein GADD34</fullName>
    </alternativeName>
</protein>
<dbReference type="InterPro" id="IPR019523">
    <property type="entry name" value="Prot_Pase1_reg-su15A/B_C"/>
</dbReference>
<evidence type="ECO:0000256" key="17">
    <source>
        <dbReference type="SAM" id="MobiDB-lite"/>
    </source>
</evidence>
<keyword evidence="8" id="KW-0256">Endoplasmic reticulum</keyword>
<dbReference type="PANTHER" id="PTHR16489">
    <property type="entry name" value="GH11727P"/>
    <property type="match status" value="1"/>
</dbReference>
<evidence type="ECO:0000256" key="8">
    <source>
        <dbReference type="ARBA" id="ARBA00022824"/>
    </source>
</evidence>
<keyword evidence="6" id="KW-0677">Repeat</keyword>
<reference evidence="20" key="1">
    <citation type="journal article" date="2017" name="Nat. Commun.">
        <title>The North American bullfrog draft genome provides insight into hormonal regulation of long noncoding RNA.</title>
        <authorList>
            <person name="Hammond S.A."/>
            <person name="Warren R.L."/>
            <person name="Vandervalk B.P."/>
            <person name="Kucuk E."/>
            <person name="Khan H."/>
            <person name="Gibb E.A."/>
            <person name="Pandoh P."/>
            <person name="Kirk H."/>
            <person name="Zhao Y."/>
            <person name="Jones M."/>
            <person name="Mungall A.J."/>
            <person name="Coope R."/>
            <person name="Pleasance S."/>
            <person name="Moore R.A."/>
            <person name="Holt R.A."/>
            <person name="Round J.M."/>
            <person name="Ohora S."/>
            <person name="Walle B.V."/>
            <person name="Veldhoen N."/>
            <person name="Helbing C.C."/>
            <person name="Birol I."/>
        </authorList>
    </citation>
    <scope>NUCLEOTIDE SEQUENCE [LARGE SCALE GENOMIC DNA]</scope>
</reference>
<dbReference type="AlphaFoldDB" id="A0A2G9P657"/>
<comment type="subcellular location">
    <subcellularLocation>
        <location evidence="1">Endoplasmic reticulum membrane</location>
        <topology evidence="1">Peripheral membrane protein</topology>
        <orientation evidence="1">Cytoplasmic side</orientation>
    </subcellularLocation>
    <subcellularLocation>
        <location evidence="2">Mitochondrion outer membrane</location>
        <topology evidence="2">Peripheral membrane protein</topology>
        <orientation evidence="2">Cytoplasmic side</orientation>
    </subcellularLocation>
</comment>
<evidence type="ECO:0000256" key="7">
    <source>
        <dbReference type="ARBA" id="ARBA00022787"/>
    </source>
</evidence>
<evidence type="ECO:0000256" key="5">
    <source>
        <dbReference type="ARBA" id="ARBA00022703"/>
    </source>
</evidence>
<dbReference type="GO" id="GO:0019888">
    <property type="term" value="F:protein phosphatase regulator activity"/>
    <property type="evidence" value="ECO:0007669"/>
    <property type="project" value="TreeGrafter"/>
</dbReference>
<evidence type="ECO:0000256" key="12">
    <source>
        <dbReference type="ARBA" id="ARBA00023128"/>
    </source>
</evidence>
<proteinExistence type="inferred from homology"/>
<keyword evidence="5" id="KW-0053">Apoptosis</keyword>
<evidence type="ECO:0000256" key="11">
    <source>
        <dbReference type="ARBA" id="ARBA00023016"/>
    </source>
</evidence>
<comment type="subunit">
    <text evidence="16">Interacts with PPP1CA. Interacts with EIF2S1. Interacts with PCNA. Interacts with LYN and KMT2A/MLL1. Interacts with PPP1R1A and SMARCB1. Interacts with SMAD7. Interacts with BAG1. Interacts with NOX4.</text>
</comment>
<dbReference type="Pfam" id="PF10488">
    <property type="entry name" value="PP1c_bdg"/>
    <property type="match status" value="1"/>
</dbReference>
<evidence type="ECO:0000256" key="3">
    <source>
        <dbReference type="ARBA" id="ARBA00010161"/>
    </source>
</evidence>
<keyword evidence="11" id="KW-0346">Stress response</keyword>
<keyword evidence="20" id="KW-1185">Reference proteome</keyword>
<dbReference type="InterPro" id="IPR051254">
    <property type="entry name" value="PPP1R15"/>
</dbReference>
<accession>A0A2G9P657</accession>
<dbReference type="GO" id="GO:0034976">
    <property type="term" value="P:response to endoplasmic reticulum stress"/>
    <property type="evidence" value="ECO:0007669"/>
    <property type="project" value="TreeGrafter"/>
</dbReference>
<dbReference type="EMBL" id="KV923257">
    <property type="protein sequence ID" value="PIN98833.1"/>
    <property type="molecule type" value="Genomic_DNA"/>
</dbReference>
<evidence type="ECO:0000313" key="20">
    <source>
        <dbReference type="Proteomes" id="UP000228934"/>
    </source>
</evidence>
<dbReference type="GO" id="GO:0005789">
    <property type="term" value="C:endoplasmic reticulum membrane"/>
    <property type="evidence" value="ECO:0007669"/>
    <property type="project" value="UniProtKB-SubCell"/>
</dbReference>
<dbReference type="GO" id="GO:0005741">
    <property type="term" value="C:mitochondrial outer membrane"/>
    <property type="evidence" value="ECO:0007669"/>
    <property type="project" value="UniProtKB-SubCell"/>
</dbReference>
<feature type="domain" description="Protein phosphatase 1 regulatory subunit 15A/B C-terminal" evidence="18">
    <location>
        <begin position="235"/>
        <end position="423"/>
    </location>
</feature>
<evidence type="ECO:0000256" key="13">
    <source>
        <dbReference type="ARBA" id="ARBA00023136"/>
    </source>
</evidence>
<evidence type="ECO:0000256" key="6">
    <source>
        <dbReference type="ARBA" id="ARBA00022737"/>
    </source>
</evidence>
<gene>
    <name evidence="19" type="ORF">AB205_0024440</name>
</gene>
<keyword evidence="12" id="KW-0496">Mitochondrion</keyword>
<organism evidence="19 20">
    <name type="scientific">Aquarana catesbeiana</name>
    <name type="common">American bullfrog</name>
    <name type="synonym">Rana catesbeiana</name>
    <dbReference type="NCBI Taxonomy" id="8400"/>
    <lineage>
        <taxon>Eukaryota</taxon>
        <taxon>Metazoa</taxon>
        <taxon>Chordata</taxon>
        <taxon>Craniata</taxon>
        <taxon>Vertebrata</taxon>
        <taxon>Euteleostomi</taxon>
        <taxon>Amphibia</taxon>
        <taxon>Batrachia</taxon>
        <taxon>Anura</taxon>
        <taxon>Neobatrachia</taxon>
        <taxon>Ranoidea</taxon>
        <taxon>Ranidae</taxon>
        <taxon>Aquarana</taxon>
    </lineage>
</organism>
<evidence type="ECO:0000313" key="19">
    <source>
        <dbReference type="EMBL" id="PIN98833.1"/>
    </source>
</evidence>
<evidence type="ECO:0000256" key="4">
    <source>
        <dbReference type="ARBA" id="ARBA00022553"/>
    </source>
</evidence>
<feature type="compositionally biased region" description="Acidic residues" evidence="17">
    <location>
        <begin position="255"/>
        <end position="277"/>
    </location>
</feature>